<keyword evidence="8 10" id="KW-0012">Acyltransferase</keyword>
<feature type="domain" description="TcmA/NAT10 helicase" evidence="12">
    <location>
        <begin position="285"/>
        <end position="486"/>
    </location>
</feature>
<reference evidence="17" key="1">
    <citation type="submission" date="2025-08" db="UniProtKB">
        <authorList>
            <consortium name="RefSeq"/>
        </authorList>
    </citation>
    <scope>IDENTIFICATION</scope>
    <source>
        <tissue evidence="17">Whole organism</tissue>
    </source>
</reference>
<name>A0A8B7NT68_HYAAZ</name>
<comment type="subcellular location">
    <subcellularLocation>
        <location evidence="1 10">Nucleus</location>
        <location evidence="1 10">Nucleolus</location>
    </subcellularLocation>
</comment>
<dbReference type="GeneID" id="108673606"/>
<comment type="catalytic activity">
    <reaction evidence="10">
        <text>a cytidine in 18S rRNA + acetyl-CoA + ATP + H2O = an N(4)-acetylcytidine in 18S rRNA + ADP + phosphate + CoA + H(+)</text>
        <dbReference type="Rhea" id="RHEA:51424"/>
        <dbReference type="Rhea" id="RHEA-COMP:13575"/>
        <dbReference type="Rhea" id="RHEA-COMP:13576"/>
        <dbReference type="ChEBI" id="CHEBI:15377"/>
        <dbReference type="ChEBI" id="CHEBI:15378"/>
        <dbReference type="ChEBI" id="CHEBI:30616"/>
        <dbReference type="ChEBI" id="CHEBI:43474"/>
        <dbReference type="ChEBI" id="CHEBI:57287"/>
        <dbReference type="ChEBI" id="CHEBI:57288"/>
        <dbReference type="ChEBI" id="CHEBI:74900"/>
        <dbReference type="ChEBI" id="CHEBI:82748"/>
        <dbReference type="ChEBI" id="CHEBI:456216"/>
    </reaction>
</comment>
<organism evidence="16 17">
    <name type="scientific">Hyalella azteca</name>
    <name type="common">Amphipod</name>
    <dbReference type="NCBI Taxonomy" id="294128"/>
    <lineage>
        <taxon>Eukaryota</taxon>
        <taxon>Metazoa</taxon>
        <taxon>Ecdysozoa</taxon>
        <taxon>Arthropoda</taxon>
        <taxon>Crustacea</taxon>
        <taxon>Multicrustacea</taxon>
        <taxon>Malacostraca</taxon>
        <taxon>Eumalacostraca</taxon>
        <taxon>Peracarida</taxon>
        <taxon>Amphipoda</taxon>
        <taxon>Senticaudata</taxon>
        <taxon>Talitrida</taxon>
        <taxon>Talitroidea</taxon>
        <taxon>Hyalellidae</taxon>
        <taxon>Hyalella</taxon>
    </lineage>
</organism>
<evidence type="ECO:0000256" key="3">
    <source>
        <dbReference type="ARBA" id="ARBA00022679"/>
    </source>
</evidence>
<feature type="binding site" evidence="10">
    <location>
        <begin position="635"/>
        <end position="641"/>
    </location>
    <ligand>
        <name>acetyl-CoA</name>
        <dbReference type="ChEBI" id="CHEBI:57288"/>
    </ligand>
</feature>
<feature type="region of interest" description="Disordered" evidence="11">
    <location>
        <begin position="940"/>
        <end position="981"/>
    </location>
</feature>
<feature type="binding site" evidence="10">
    <location>
        <position position="468"/>
    </location>
    <ligand>
        <name>ATP</name>
        <dbReference type="ChEBI" id="CHEBI:30616"/>
    </ligand>
</feature>
<feature type="binding site" evidence="10">
    <location>
        <begin position="628"/>
        <end position="630"/>
    </location>
    <ligand>
        <name>acetyl-CoA</name>
        <dbReference type="ChEBI" id="CHEBI:57288"/>
    </ligand>
</feature>
<comment type="similarity">
    <text evidence="10">Belongs to the RNA cytidine acetyltransferase family. NAT10 subfamily.</text>
</comment>
<dbReference type="InterPro" id="IPR007807">
    <property type="entry name" value="TcmA/NAT10_helicase"/>
</dbReference>
<keyword evidence="5 10" id="KW-0547">Nucleotide-binding</keyword>
<dbReference type="GO" id="GO:0000049">
    <property type="term" value="F:tRNA binding"/>
    <property type="evidence" value="ECO:0007669"/>
    <property type="project" value="TreeGrafter"/>
</dbReference>
<protein>
    <recommendedName>
        <fullName evidence="9 10">RNA cytidine acetyltransferase</fullName>
        <ecNumber evidence="10">2.3.1.-</ecNumber>
    </recommendedName>
    <alternativeName>
        <fullName evidence="10">18S rRNA cytosine acetyltransferase</fullName>
    </alternativeName>
</protein>
<dbReference type="Gene3D" id="3.40.630.30">
    <property type="match status" value="1"/>
</dbReference>
<dbReference type="Pfam" id="PF08351">
    <property type="entry name" value="TmcA_N"/>
    <property type="match status" value="1"/>
</dbReference>
<dbReference type="GO" id="GO:0051391">
    <property type="term" value="P:tRNA acetylation"/>
    <property type="evidence" value="ECO:0007669"/>
    <property type="project" value="UniProtKB-UniRule"/>
</dbReference>
<dbReference type="RefSeq" id="XP_018016944.1">
    <property type="nucleotide sequence ID" value="XM_018161455.2"/>
</dbReference>
<evidence type="ECO:0000256" key="5">
    <source>
        <dbReference type="ARBA" id="ARBA00022741"/>
    </source>
</evidence>
<dbReference type="GO" id="GO:0005730">
    <property type="term" value="C:nucleolus"/>
    <property type="evidence" value="ECO:0007669"/>
    <property type="project" value="UniProtKB-SubCell"/>
</dbReference>
<evidence type="ECO:0000256" key="8">
    <source>
        <dbReference type="ARBA" id="ARBA00023315"/>
    </source>
</evidence>
<dbReference type="InterPro" id="IPR000182">
    <property type="entry name" value="GNAT_dom"/>
</dbReference>
<feature type="domain" description="TmcA/NAT10 N-terminal" evidence="13">
    <location>
        <begin position="11"/>
        <end position="188"/>
    </location>
</feature>
<dbReference type="HAMAP" id="MF_03211">
    <property type="entry name" value="RNA_acetyltr_Nat10"/>
    <property type="match status" value="1"/>
</dbReference>
<dbReference type="GO" id="GO:1990883">
    <property type="term" value="F:18S rRNA cytidine N-acetyltransferase activity"/>
    <property type="evidence" value="ECO:0007669"/>
    <property type="project" value="TreeGrafter"/>
</dbReference>
<keyword evidence="16" id="KW-1185">Reference proteome</keyword>
<evidence type="ECO:0000313" key="17">
    <source>
        <dbReference type="RefSeq" id="XP_018016944.1"/>
    </source>
</evidence>
<feature type="compositionally biased region" description="Basic and acidic residues" evidence="11">
    <location>
        <begin position="940"/>
        <end position="958"/>
    </location>
</feature>
<dbReference type="InterPro" id="IPR013562">
    <property type="entry name" value="TmcA/NAT10_N"/>
</dbReference>
<evidence type="ECO:0000256" key="10">
    <source>
        <dbReference type="HAMAP-Rule" id="MF_03211"/>
    </source>
</evidence>
<keyword evidence="2 10" id="KW-0698">rRNA processing</keyword>
<feature type="binding site" evidence="10">
    <location>
        <position position="720"/>
    </location>
    <ligand>
        <name>acetyl-CoA</name>
        <dbReference type="ChEBI" id="CHEBI:57288"/>
    </ligand>
</feature>
<dbReference type="Gene3D" id="3.40.50.11040">
    <property type="match status" value="1"/>
</dbReference>
<dbReference type="InterPro" id="IPR033688">
    <property type="entry name" value="NAT10"/>
</dbReference>
<sequence length="981" mass="109161">MAKVSIDLLYNTLCRRSAALNHRALFVLKGKDVEQQVAALYHLLHKASVDGASSVLWCHKHSADLPKSSRKAMKVMSKKIKSGEVDHSQLKLLDLLLHAGVVKFCSYGSTQSVLGNTYKMCVLQDVECLTPNIVCRVVETVQGGGAVVILLPDMSHIKQLCNMDMDVHYKLTTHSHPTVQKLFNKRLALSFSWCRSCVIAESDMRVNSSDLLGINYKSINIPSADELQQQEEAAEELAKIQSDLEDAVQPLPELARLCKTADQARTVMKLVDVITEKRPGSVVSVTAGRGRGKSAALGLGVAAAIDLGLTNIFVTSPSPHNLTAFFQLLFNGFDALGYKEGEHYEVFQSTNPEFSGAIVRVVVYKKQRQTIQYVLPCDYGKVQQAELVVVDEAAAIPLPQVRATLGEHITLMASTISGYEGTGRSLSLKLLKQLRRQSTKTEQRVDAKDIASWDVHELHEVSLWRSIRYGPGDPVEDWLNKLFCLDATNTVNPATSCPAPSTCQLYAVNKKVLLSGNKGSEQFLLQAQSLLVASHYRNSPDDLQVFADAPAHHLFVLMPPMQNCNLKTLPPVLCVVQVCIEGGVSSSVAQRVMRQGERPPGDLVAWMLASQFRDPDLASLVGARVVRIATHPDFQGMGYGSRALLQLQDYYRGRLVDLTEVQEQPSETDEEDLLDLSEPLAPAHQKTPLLCRLSDRLPEHIDYLSVSYGLTQQLFTFWARAKFLPLYVGQTVNQVTGEHNCMMVYPVSRSADDTSSALPSWLTEPCAEFVHRFMGLLYGPLQSLNPMLASDLIKAHSQHIQPSQELVWSDVECLISGHDLRRLEKYSKHTASRHVVTDLIHPLAKLYCQQRLPELQLSKLQAALLVGKGLQNKEWLSVGKELGLTAESALGNFCRAICRIYRKLASLQEEVFASKVATVVPDLLQPVNISVEQDLQRLAKETEEERPDLHFQKRKRDDIDDFNASLSKKKKQKKPKYKMPH</sequence>
<feature type="domain" description="N-acetyltransferase" evidence="14">
    <location>
        <begin position="528"/>
        <end position="747"/>
    </location>
</feature>
<evidence type="ECO:0000256" key="4">
    <source>
        <dbReference type="ARBA" id="ARBA00022694"/>
    </source>
</evidence>
<feature type="binding site" evidence="10">
    <location>
        <begin position="290"/>
        <end position="299"/>
    </location>
    <ligand>
        <name>ATP</name>
        <dbReference type="ChEBI" id="CHEBI:30616"/>
    </ligand>
</feature>
<dbReference type="SUPFAM" id="SSF55729">
    <property type="entry name" value="Acyl-CoA N-acyltransferases (Nat)"/>
    <property type="match status" value="1"/>
</dbReference>
<proteinExistence type="inferred from homology"/>
<dbReference type="OrthoDB" id="10067491at2759"/>
<dbReference type="InterPro" id="IPR032672">
    <property type="entry name" value="TmcA/NAT10/Kre33"/>
</dbReference>
<comment type="catalytic activity">
    <reaction evidence="10">
        <text>a cytidine in tRNA + acetyl-CoA + ATP + H2O = an N(4)-acetylcytidine in tRNA + ADP + phosphate + CoA + H(+)</text>
        <dbReference type="Rhea" id="RHEA:53876"/>
        <dbReference type="Rhea" id="RHEA-COMP:13670"/>
        <dbReference type="Rhea" id="RHEA-COMP:13671"/>
        <dbReference type="ChEBI" id="CHEBI:15377"/>
        <dbReference type="ChEBI" id="CHEBI:15378"/>
        <dbReference type="ChEBI" id="CHEBI:30616"/>
        <dbReference type="ChEBI" id="CHEBI:43474"/>
        <dbReference type="ChEBI" id="CHEBI:57287"/>
        <dbReference type="ChEBI" id="CHEBI:57288"/>
        <dbReference type="ChEBI" id="CHEBI:74900"/>
        <dbReference type="ChEBI" id="CHEBI:82748"/>
        <dbReference type="ChEBI" id="CHEBI:456216"/>
    </reaction>
</comment>
<dbReference type="Pfam" id="PF13718">
    <property type="entry name" value="GNAT_acetyltr_2"/>
    <property type="match status" value="1"/>
</dbReference>
<gene>
    <name evidence="17" type="primary">LOC108673606</name>
</gene>
<dbReference type="AlphaFoldDB" id="A0A8B7NT68"/>
<dbReference type="InterPro" id="IPR016181">
    <property type="entry name" value="Acyl_CoA_acyltransferase"/>
</dbReference>
<dbReference type="Pfam" id="PF13725">
    <property type="entry name" value="tRNA_bind_2"/>
    <property type="match status" value="1"/>
</dbReference>
<evidence type="ECO:0000256" key="2">
    <source>
        <dbReference type="ARBA" id="ARBA00022552"/>
    </source>
</evidence>
<dbReference type="CDD" id="cd04301">
    <property type="entry name" value="NAT_SF"/>
    <property type="match status" value="1"/>
</dbReference>
<dbReference type="GO" id="GO:1904812">
    <property type="term" value="P:rRNA acetylation involved in maturation of SSU-rRNA"/>
    <property type="evidence" value="ECO:0007669"/>
    <property type="project" value="InterPro"/>
</dbReference>
<keyword evidence="4 10" id="KW-0819">tRNA processing</keyword>
<dbReference type="Gene3D" id="3.40.50.300">
    <property type="entry name" value="P-loop containing nucleotide triphosphate hydrolases"/>
    <property type="match status" value="1"/>
</dbReference>
<evidence type="ECO:0000256" key="6">
    <source>
        <dbReference type="ARBA" id="ARBA00022840"/>
    </source>
</evidence>
<dbReference type="PANTHER" id="PTHR10925">
    <property type="entry name" value="N-ACETYLTRANSFERASE 10"/>
    <property type="match status" value="1"/>
</dbReference>
<accession>A0A8B7NT68</accession>
<evidence type="ECO:0000259" key="12">
    <source>
        <dbReference type="Pfam" id="PF05127"/>
    </source>
</evidence>
<evidence type="ECO:0000259" key="15">
    <source>
        <dbReference type="Pfam" id="PF13725"/>
    </source>
</evidence>
<dbReference type="PANTHER" id="PTHR10925:SF5">
    <property type="entry name" value="RNA CYTIDINE ACETYLTRANSFERASE"/>
    <property type="match status" value="1"/>
</dbReference>
<evidence type="ECO:0000313" key="16">
    <source>
        <dbReference type="Proteomes" id="UP000694843"/>
    </source>
</evidence>
<dbReference type="InterPro" id="IPR027417">
    <property type="entry name" value="P-loop_NTPase"/>
</dbReference>
<dbReference type="FunFam" id="3.40.50.300:FF:002218">
    <property type="entry name" value="tRNA(Met) cytidine acetyltransferase TmcA"/>
    <property type="match status" value="1"/>
</dbReference>
<dbReference type="GO" id="GO:0005524">
    <property type="term" value="F:ATP binding"/>
    <property type="evidence" value="ECO:0007669"/>
    <property type="project" value="UniProtKB-UniRule"/>
</dbReference>
<evidence type="ECO:0000256" key="11">
    <source>
        <dbReference type="SAM" id="MobiDB-lite"/>
    </source>
</evidence>
<dbReference type="Proteomes" id="UP000694843">
    <property type="component" value="Unplaced"/>
</dbReference>
<dbReference type="InterPro" id="IPR027992">
    <property type="entry name" value="tRNA_bind_dom"/>
</dbReference>
<evidence type="ECO:0000256" key="1">
    <source>
        <dbReference type="ARBA" id="ARBA00004604"/>
    </source>
</evidence>
<evidence type="ECO:0000259" key="13">
    <source>
        <dbReference type="Pfam" id="PF08351"/>
    </source>
</evidence>
<keyword evidence="6 10" id="KW-0067">ATP-binding</keyword>
<feature type="domain" description="Possible tRNA binding" evidence="15">
    <location>
        <begin position="761"/>
        <end position="961"/>
    </location>
</feature>
<dbReference type="KEGG" id="hazt:108673606"/>
<comment type="function">
    <text evidence="10">RNA cytidine acetyltransferase with specificity toward both 18S rRNA and tRNAs. Catalyzes the formation of N(4)-acetylcytidine (ac4C) in 18S rRNA. Required for early nucleolar cleavages of precursor rRNA at sites A0, A1 and A2 during 18S rRNA synthesis. Catalyzes the formation of ac4C in serine and leucine tRNAs. Requires a tRNA-binding adapter protein for full tRNA acetyltransferase activity but not for 18S rRNA acetylation.</text>
</comment>
<evidence type="ECO:0000256" key="7">
    <source>
        <dbReference type="ARBA" id="ARBA00023242"/>
    </source>
</evidence>
<evidence type="ECO:0000256" key="9">
    <source>
        <dbReference type="ARBA" id="ARBA00068357"/>
    </source>
</evidence>
<keyword evidence="3 10" id="KW-0808">Transferase</keyword>
<keyword evidence="7 10" id="KW-0539">Nucleus</keyword>
<dbReference type="EC" id="2.3.1.-" evidence="10"/>
<evidence type="ECO:0000259" key="14">
    <source>
        <dbReference type="Pfam" id="PF13718"/>
    </source>
</evidence>
<dbReference type="Pfam" id="PF05127">
    <property type="entry name" value="NAT10_TcmA_helicase"/>
    <property type="match status" value="1"/>
</dbReference>
<feature type="compositionally biased region" description="Basic residues" evidence="11">
    <location>
        <begin position="967"/>
        <end position="981"/>
    </location>
</feature>